<dbReference type="InterPro" id="IPR001433">
    <property type="entry name" value="OxRdtase_FAD/NAD-bd"/>
</dbReference>
<dbReference type="InterPro" id="IPR039261">
    <property type="entry name" value="FNR_nucleotide-bd"/>
</dbReference>
<dbReference type="PANTHER" id="PTHR47354:SF5">
    <property type="entry name" value="PROTEIN RFBI"/>
    <property type="match status" value="1"/>
</dbReference>
<comment type="cofactor">
    <cofactor evidence="1">
        <name>[2Fe-2S] cluster</name>
        <dbReference type="ChEBI" id="CHEBI:190135"/>
    </cofactor>
</comment>
<dbReference type="Proteomes" id="UP001607157">
    <property type="component" value="Unassembled WGS sequence"/>
</dbReference>
<keyword evidence="4" id="KW-1185">Reference proteome</keyword>
<accession>A0ABW7I360</accession>
<dbReference type="Gene3D" id="3.40.50.80">
    <property type="entry name" value="Nucleotide-binding domain of ferredoxin-NADP reductase (FNR) module"/>
    <property type="match status" value="1"/>
</dbReference>
<dbReference type="Pfam" id="PF00970">
    <property type="entry name" value="FAD_binding_6"/>
    <property type="match status" value="1"/>
</dbReference>
<dbReference type="PROSITE" id="PS51384">
    <property type="entry name" value="FAD_FR"/>
    <property type="match status" value="1"/>
</dbReference>
<organism evidence="3 4">
    <name type="scientific">Roseovarius aquimarinus</name>
    <dbReference type="NCBI Taxonomy" id="1229156"/>
    <lineage>
        <taxon>Bacteria</taxon>
        <taxon>Pseudomonadati</taxon>
        <taxon>Pseudomonadota</taxon>
        <taxon>Alphaproteobacteria</taxon>
        <taxon>Rhodobacterales</taxon>
        <taxon>Roseobacteraceae</taxon>
        <taxon>Roseovarius</taxon>
    </lineage>
</organism>
<proteinExistence type="predicted"/>
<evidence type="ECO:0000259" key="2">
    <source>
        <dbReference type="PROSITE" id="PS51384"/>
    </source>
</evidence>
<dbReference type="InterPro" id="IPR017938">
    <property type="entry name" value="Riboflavin_synthase-like_b-brl"/>
</dbReference>
<dbReference type="InterPro" id="IPR008333">
    <property type="entry name" value="Cbr1-like_FAD-bd_dom"/>
</dbReference>
<name>A0ABW7I360_9RHOB</name>
<gene>
    <name evidence="3" type="ORF">ACGRVM_00985</name>
</gene>
<dbReference type="SUPFAM" id="SSF52343">
    <property type="entry name" value="Ferredoxin reductase-like, C-terminal NADP-linked domain"/>
    <property type="match status" value="1"/>
</dbReference>
<dbReference type="EMBL" id="JBIHMM010000001">
    <property type="protein sequence ID" value="MFH0252453.1"/>
    <property type="molecule type" value="Genomic_DNA"/>
</dbReference>
<dbReference type="PIRSF" id="PIRSF006816">
    <property type="entry name" value="Cyc3_hyd_g"/>
    <property type="match status" value="1"/>
</dbReference>
<dbReference type="SUPFAM" id="SSF63380">
    <property type="entry name" value="Riboflavin synthase domain-like"/>
    <property type="match status" value="1"/>
</dbReference>
<feature type="domain" description="FAD-binding FR-type" evidence="2">
    <location>
        <begin position="1"/>
        <end position="101"/>
    </location>
</feature>
<dbReference type="InterPro" id="IPR017927">
    <property type="entry name" value="FAD-bd_FR_type"/>
</dbReference>
<protein>
    <submittedName>
        <fullName evidence="3">FAD-binding oxidoreductase</fullName>
    </submittedName>
</protein>
<dbReference type="InterPro" id="IPR012165">
    <property type="entry name" value="Cyt_c3_hydrogenase_gsu"/>
</dbReference>
<dbReference type="PRINTS" id="PR00371">
    <property type="entry name" value="FPNCR"/>
</dbReference>
<evidence type="ECO:0000256" key="1">
    <source>
        <dbReference type="ARBA" id="ARBA00034078"/>
    </source>
</evidence>
<dbReference type="Gene3D" id="2.40.30.10">
    <property type="entry name" value="Translation factors"/>
    <property type="match status" value="1"/>
</dbReference>
<reference evidence="3 4" key="1">
    <citation type="submission" date="2024-10" db="EMBL/GenBank/DDBJ databases">
        <authorList>
            <person name="Yang X.-N."/>
        </authorList>
    </citation>
    <scope>NUCLEOTIDE SEQUENCE [LARGE SCALE GENOMIC DNA]</scope>
    <source>
        <strain evidence="3 4">CAU 1059</strain>
    </source>
</reference>
<evidence type="ECO:0000313" key="3">
    <source>
        <dbReference type="EMBL" id="MFH0252453.1"/>
    </source>
</evidence>
<evidence type="ECO:0000313" key="4">
    <source>
        <dbReference type="Proteomes" id="UP001607157"/>
    </source>
</evidence>
<dbReference type="InterPro" id="IPR050415">
    <property type="entry name" value="MRET"/>
</dbReference>
<dbReference type="InterPro" id="IPR001709">
    <property type="entry name" value="Flavoprot_Pyr_Nucl_cyt_Rdtase"/>
</dbReference>
<dbReference type="RefSeq" id="WP_377169591.1">
    <property type="nucleotide sequence ID" value="NZ_JBHTJC010000001.1"/>
</dbReference>
<sequence length="223" mass="24769">MSFELTLRETQKATHDTYHLIFERPDGFEFEPGQAIEMTLMKEGWTDEGRPFTPISLPGEETLEFLIKSYPSHDGVTEQIATLEPGDKVRIDGPFGDISDRGPGVFIAGGAGITPMIAILRKRLRDKGDLSDSTLVFSNKSEEDIIWRDKLSAMPGLTVAYVVSEGKGETVPERELDRDYLRQFVEPGALCYLCGPPPMMDAVQKELEALGVGRDDLVADDWS</sequence>
<dbReference type="PRINTS" id="PR00410">
    <property type="entry name" value="PHEHYDRXLASE"/>
</dbReference>
<dbReference type="PANTHER" id="PTHR47354">
    <property type="entry name" value="NADH OXIDOREDUCTASE HCR"/>
    <property type="match status" value="1"/>
</dbReference>
<dbReference type="Pfam" id="PF00175">
    <property type="entry name" value="NAD_binding_1"/>
    <property type="match status" value="1"/>
</dbReference>
<comment type="caution">
    <text evidence="3">The sequence shown here is derived from an EMBL/GenBank/DDBJ whole genome shotgun (WGS) entry which is preliminary data.</text>
</comment>